<gene>
    <name evidence="3" type="primary">smrA</name>
    <name evidence="3" type="ORF">EYC82_08240</name>
</gene>
<dbReference type="SMART" id="SM00463">
    <property type="entry name" value="SMR"/>
    <property type="match status" value="1"/>
</dbReference>
<dbReference type="PANTHER" id="PTHR35562:SF2">
    <property type="entry name" value="DNA ENDONUCLEASE SMRA-RELATED"/>
    <property type="match status" value="1"/>
</dbReference>
<dbReference type="Gene3D" id="3.30.1370.110">
    <property type="match status" value="1"/>
</dbReference>
<evidence type="ECO:0000256" key="1">
    <source>
        <dbReference type="SAM" id="MobiDB-lite"/>
    </source>
</evidence>
<dbReference type="Pfam" id="PF01713">
    <property type="entry name" value="Smr"/>
    <property type="match status" value="1"/>
</dbReference>
<feature type="region of interest" description="Disordered" evidence="1">
    <location>
        <begin position="28"/>
        <end position="57"/>
    </location>
</feature>
<dbReference type="RefSeq" id="WP_279249068.1">
    <property type="nucleotide sequence ID" value="NZ_SHNO01000001.1"/>
</dbReference>
<evidence type="ECO:0000313" key="3">
    <source>
        <dbReference type="EMBL" id="MCX2977342.1"/>
    </source>
</evidence>
<dbReference type="EMBL" id="SHNO01000001">
    <property type="protein sequence ID" value="MCX2977342.1"/>
    <property type="molecule type" value="Genomic_DNA"/>
</dbReference>
<sequence>MSSDEDDLFSAAMSDVVPLKRARRAALIQDNSRERDTSLDHRRRAAEDFPAGDRNTLSDSTVEPLDPWYVLTWKRPGVQNGVFRKLKQGRYEMQSRLDLHRMTVEVARRRVFEFFEEAHEYGLRSVLLIHGKGESRAQQERSSILKGCVDHWLRELDVVLAFHSAQPRHGGTGAVYVLLRKSEAEKRENRVKFAKGRMPTDPA</sequence>
<keyword evidence="4" id="KW-1185">Reference proteome</keyword>
<reference evidence="3" key="1">
    <citation type="submission" date="2019-02" db="EMBL/GenBank/DDBJ databases">
        <authorList>
            <person name="Li S.-H."/>
        </authorList>
    </citation>
    <scope>NUCLEOTIDE SEQUENCE</scope>
    <source>
        <strain evidence="3">IMCC11814</strain>
    </source>
</reference>
<name>A0ABT3T781_9GAMM</name>
<protein>
    <submittedName>
        <fullName evidence="3">DNA endonuclease SmrA</fullName>
    </submittedName>
</protein>
<dbReference type="NCBIfam" id="NF033154">
    <property type="entry name" value="endonuc_SmrA"/>
    <property type="match status" value="1"/>
</dbReference>
<keyword evidence="3" id="KW-0540">Nuclease</keyword>
<dbReference type="InterPro" id="IPR047688">
    <property type="entry name" value="Endonuc_SmrA"/>
</dbReference>
<dbReference type="Proteomes" id="UP001143304">
    <property type="component" value="Unassembled WGS sequence"/>
</dbReference>
<evidence type="ECO:0000259" key="2">
    <source>
        <dbReference type="PROSITE" id="PS50828"/>
    </source>
</evidence>
<keyword evidence="3" id="KW-0255">Endonuclease</keyword>
<dbReference type="InterPro" id="IPR002625">
    <property type="entry name" value="Smr_dom"/>
</dbReference>
<dbReference type="SUPFAM" id="SSF160443">
    <property type="entry name" value="SMR domain-like"/>
    <property type="match status" value="1"/>
</dbReference>
<feature type="domain" description="Smr" evidence="2">
    <location>
        <begin position="97"/>
        <end position="180"/>
    </location>
</feature>
<comment type="caution">
    <text evidence="3">The sequence shown here is derived from an EMBL/GenBank/DDBJ whole genome shotgun (WGS) entry which is preliminary data.</text>
</comment>
<dbReference type="PANTHER" id="PTHR35562">
    <property type="entry name" value="DNA ENDONUCLEASE SMRA-RELATED"/>
    <property type="match status" value="1"/>
</dbReference>
<dbReference type="PROSITE" id="PS50828">
    <property type="entry name" value="SMR"/>
    <property type="match status" value="1"/>
</dbReference>
<accession>A0ABT3T781</accession>
<proteinExistence type="predicted"/>
<dbReference type="InterPro" id="IPR036063">
    <property type="entry name" value="Smr_dom_sf"/>
</dbReference>
<organism evidence="3 4">
    <name type="scientific">Candidatus Marimicrobium litorale</name>
    <dbReference type="NCBI Taxonomy" id="2518991"/>
    <lineage>
        <taxon>Bacteria</taxon>
        <taxon>Pseudomonadati</taxon>
        <taxon>Pseudomonadota</taxon>
        <taxon>Gammaproteobacteria</taxon>
        <taxon>Cellvibrionales</taxon>
        <taxon>Halieaceae</taxon>
        <taxon>Marimicrobium</taxon>
    </lineage>
</organism>
<keyword evidence="3" id="KW-0378">Hydrolase</keyword>
<feature type="compositionally biased region" description="Basic and acidic residues" evidence="1">
    <location>
        <begin position="31"/>
        <end position="40"/>
    </location>
</feature>
<dbReference type="GO" id="GO:0004519">
    <property type="term" value="F:endonuclease activity"/>
    <property type="evidence" value="ECO:0007669"/>
    <property type="project" value="UniProtKB-KW"/>
</dbReference>
<evidence type="ECO:0000313" key="4">
    <source>
        <dbReference type="Proteomes" id="UP001143304"/>
    </source>
</evidence>